<keyword evidence="2" id="KW-1185">Reference proteome</keyword>
<protein>
    <submittedName>
        <fullName evidence="3">Uncharacterized protein</fullName>
    </submittedName>
</protein>
<feature type="region of interest" description="Disordered" evidence="1">
    <location>
        <begin position="1"/>
        <end position="29"/>
    </location>
</feature>
<evidence type="ECO:0000256" key="1">
    <source>
        <dbReference type="SAM" id="MobiDB-lite"/>
    </source>
</evidence>
<dbReference type="AlphaFoldDB" id="A0A915HVN2"/>
<accession>A0A915HVN2</accession>
<evidence type="ECO:0000313" key="3">
    <source>
        <dbReference type="WBParaSite" id="nRc.2.0.1.t05959-RA"/>
    </source>
</evidence>
<proteinExistence type="predicted"/>
<reference evidence="3" key="1">
    <citation type="submission" date="2022-11" db="UniProtKB">
        <authorList>
            <consortium name="WormBaseParasite"/>
        </authorList>
    </citation>
    <scope>IDENTIFICATION</scope>
</reference>
<sequence length="141" mass="15524">MPTSSEHQTAPFSANLWSNGEPNGKGNTRNRVSSCVQFSSKSAASDESCYNVACVYCHIYNVSGLPPVEQKPLNHSHTKQTSGTCQAPWINIEGFYYYYNFFTLYNSVPEALAACPTIHPNATLPMDPLGASATYIEKLFM</sequence>
<organism evidence="2 3">
    <name type="scientific">Romanomermis culicivorax</name>
    <name type="common">Nematode worm</name>
    <dbReference type="NCBI Taxonomy" id="13658"/>
    <lineage>
        <taxon>Eukaryota</taxon>
        <taxon>Metazoa</taxon>
        <taxon>Ecdysozoa</taxon>
        <taxon>Nematoda</taxon>
        <taxon>Enoplea</taxon>
        <taxon>Dorylaimia</taxon>
        <taxon>Mermithida</taxon>
        <taxon>Mermithoidea</taxon>
        <taxon>Mermithidae</taxon>
        <taxon>Romanomermis</taxon>
    </lineage>
</organism>
<evidence type="ECO:0000313" key="2">
    <source>
        <dbReference type="Proteomes" id="UP000887565"/>
    </source>
</evidence>
<dbReference type="Proteomes" id="UP000887565">
    <property type="component" value="Unplaced"/>
</dbReference>
<dbReference type="WBParaSite" id="nRc.2.0.1.t05959-RA">
    <property type="protein sequence ID" value="nRc.2.0.1.t05959-RA"/>
    <property type="gene ID" value="nRc.2.0.1.g05959"/>
</dbReference>
<name>A0A915HVN2_ROMCU</name>